<dbReference type="OrthoDB" id="9816309at2"/>
<dbReference type="SUPFAM" id="SSF53335">
    <property type="entry name" value="S-adenosyl-L-methionine-dependent methyltransferases"/>
    <property type="match status" value="1"/>
</dbReference>
<dbReference type="PROSITE" id="PS50123">
    <property type="entry name" value="CHER"/>
    <property type="match status" value="1"/>
</dbReference>
<dbReference type="PANTHER" id="PTHR24422:SF10">
    <property type="entry name" value="CHEMOTAXIS PROTEIN METHYLTRANSFERASE 2"/>
    <property type="match status" value="1"/>
</dbReference>
<protein>
    <recommendedName>
        <fullName evidence="2">protein-glutamate O-methyltransferase</fullName>
        <ecNumber evidence="2">2.1.1.80</ecNumber>
    </recommendedName>
</protein>
<keyword evidence="5" id="KW-0949">S-adenosyl-L-methionine</keyword>
<keyword evidence="4 7" id="KW-0808">Transferase</keyword>
<dbReference type="SMART" id="SM00138">
    <property type="entry name" value="MeTrc"/>
    <property type="match status" value="1"/>
</dbReference>
<keyword evidence="3 7" id="KW-0489">Methyltransferase</keyword>
<accession>A0A285N1L9</accession>
<dbReference type="InterPro" id="IPR029063">
    <property type="entry name" value="SAM-dependent_MTases_sf"/>
</dbReference>
<evidence type="ECO:0000256" key="4">
    <source>
        <dbReference type="ARBA" id="ARBA00022679"/>
    </source>
</evidence>
<evidence type="ECO:0000313" key="8">
    <source>
        <dbReference type="Proteomes" id="UP000219036"/>
    </source>
</evidence>
<dbReference type="GO" id="GO:0008983">
    <property type="term" value="F:protein-glutamate O-methyltransferase activity"/>
    <property type="evidence" value="ECO:0007669"/>
    <property type="project" value="UniProtKB-EC"/>
</dbReference>
<evidence type="ECO:0000256" key="2">
    <source>
        <dbReference type="ARBA" id="ARBA00012534"/>
    </source>
</evidence>
<sequence>MKKLQSEELKKIRDLIQLKSGISIKEKKFEIIHRKKIEKLISEEGYSDFKTFYHDIVYNRKPELIQKLYNIVTINETYFFRENEHFRILTEKILPEINSIRPKGETINILSAPCSTGEEVYSILIQLLEENRLIKERDFMLLGIDIDSQVIKEAKKGVYTESSMRNTPEKIKSRYFKNAGNLYHIDKKLKDSVSFENVNVLDRYKMKKLGKFDVIFSRNMLIYFEENVRKEVIANFYSMLKSDGYLILSHVERIPESIQLFKKIKIGNSIIYKKNS</sequence>
<feature type="domain" description="CheR-type methyltransferase" evidence="6">
    <location>
        <begin position="1"/>
        <end position="276"/>
    </location>
</feature>
<dbReference type="Proteomes" id="UP000219036">
    <property type="component" value="Unassembled WGS sequence"/>
</dbReference>
<dbReference type="Gene3D" id="1.10.155.10">
    <property type="entry name" value="Chemotaxis receptor methyltransferase CheR, N-terminal domain"/>
    <property type="match status" value="1"/>
</dbReference>
<evidence type="ECO:0000313" key="7">
    <source>
        <dbReference type="EMBL" id="SNZ03228.1"/>
    </source>
</evidence>
<dbReference type="InterPro" id="IPR050903">
    <property type="entry name" value="Bact_Chemotaxis_MeTrfase"/>
</dbReference>
<dbReference type="AlphaFoldDB" id="A0A285N1L9"/>
<dbReference type="PANTHER" id="PTHR24422">
    <property type="entry name" value="CHEMOTAXIS PROTEIN METHYLTRANSFERASE"/>
    <property type="match status" value="1"/>
</dbReference>
<dbReference type="Gene3D" id="3.40.50.150">
    <property type="entry name" value="Vaccinia Virus protein VP39"/>
    <property type="match status" value="1"/>
</dbReference>
<dbReference type="InterPro" id="IPR000780">
    <property type="entry name" value="CheR_MeTrfase"/>
</dbReference>
<organism evidence="7 8">
    <name type="scientific">Persephonella hydrogeniphila</name>
    <dbReference type="NCBI Taxonomy" id="198703"/>
    <lineage>
        <taxon>Bacteria</taxon>
        <taxon>Pseudomonadati</taxon>
        <taxon>Aquificota</taxon>
        <taxon>Aquificia</taxon>
        <taxon>Aquificales</taxon>
        <taxon>Hydrogenothermaceae</taxon>
        <taxon>Persephonella</taxon>
    </lineage>
</organism>
<evidence type="ECO:0000256" key="1">
    <source>
        <dbReference type="ARBA" id="ARBA00001541"/>
    </source>
</evidence>
<reference evidence="8" key="1">
    <citation type="submission" date="2017-09" db="EMBL/GenBank/DDBJ databases">
        <authorList>
            <person name="Varghese N."/>
            <person name="Submissions S."/>
        </authorList>
    </citation>
    <scope>NUCLEOTIDE SEQUENCE [LARGE SCALE GENOMIC DNA]</scope>
    <source>
        <strain evidence="8">DSM 15103</strain>
    </source>
</reference>
<proteinExistence type="predicted"/>
<dbReference type="InterPro" id="IPR022642">
    <property type="entry name" value="CheR_C"/>
</dbReference>
<dbReference type="InterPro" id="IPR036804">
    <property type="entry name" value="CheR_N_sf"/>
</dbReference>
<evidence type="ECO:0000256" key="3">
    <source>
        <dbReference type="ARBA" id="ARBA00022603"/>
    </source>
</evidence>
<evidence type="ECO:0000256" key="5">
    <source>
        <dbReference type="ARBA" id="ARBA00022691"/>
    </source>
</evidence>
<evidence type="ECO:0000259" key="6">
    <source>
        <dbReference type="PROSITE" id="PS50123"/>
    </source>
</evidence>
<comment type="catalytic activity">
    <reaction evidence="1">
        <text>L-glutamyl-[protein] + S-adenosyl-L-methionine = [protein]-L-glutamate 5-O-methyl ester + S-adenosyl-L-homocysteine</text>
        <dbReference type="Rhea" id="RHEA:24452"/>
        <dbReference type="Rhea" id="RHEA-COMP:10208"/>
        <dbReference type="Rhea" id="RHEA-COMP:10311"/>
        <dbReference type="ChEBI" id="CHEBI:29973"/>
        <dbReference type="ChEBI" id="CHEBI:57856"/>
        <dbReference type="ChEBI" id="CHEBI:59789"/>
        <dbReference type="ChEBI" id="CHEBI:82795"/>
        <dbReference type="EC" id="2.1.1.80"/>
    </reaction>
</comment>
<dbReference type="SUPFAM" id="SSF47757">
    <property type="entry name" value="Chemotaxis receptor methyltransferase CheR, N-terminal domain"/>
    <property type="match status" value="1"/>
</dbReference>
<dbReference type="Pfam" id="PF01739">
    <property type="entry name" value="CheR"/>
    <property type="match status" value="1"/>
</dbReference>
<dbReference type="PRINTS" id="PR00996">
    <property type="entry name" value="CHERMTFRASE"/>
</dbReference>
<dbReference type="CDD" id="cd02440">
    <property type="entry name" value="AdoMet_MTases"/>
    <property type="match status" value="1"/>
</dbReference>
<gene>
    <name evidence="7" type="ORF">SAMN06265182_0326</name>
</gene>
<dbReference type="GO" id="GO:0032259">
    <property type="term" value="P:methylation"/>
    <property type="evidence" value="ECO:0007669"/>
    <property type="project" value="UniProtKB-KW"/>
</dbReference>
<dbReference type="EMBL" id="OBEI01000001">
    <property type="protein sequence ID" value="SNZ03228.1"/>
    <property type="molecule type" value="Genomic_DNA"/>
</dbReference>
<dbReference type="RefSeq" id="WP_096999520.1">
    <property type="nucleotide sequence ID" value="NZ_OBEI01000001.1"/>
</dbReference>
<name>A0A285N1L9_9AQUI</name>
<keyword evidence="8" id="KW-1185">Reference proteome</keyword>
<dbReference type="EC" id="2.1.1.80" evidence="2"/>